<reference evidence="1 2" key="1">
    <citation type="submission" date="2020-08" db="EMBL/GenBank/DDBJ databases">
        <authorList>
            <person name="Newling K."/>
            <person name="Davey J."/>
            <person name="Forrester S."/>
        </authorList>
    </citation>
    <scope>NUCLEOTIDE SEQUENCE [LARGE SCALE GENOMIC DNA]</scope>
    <source>
        <strain evidence="2">Crithidia deanei Carvalho (ATCC PRA-265)</strain>
    </source>
</reference>
<evidence type="ECO:0000313" key="1">
    <source>
        <dbReference type="EMBL" id="CAD2212900.1"/>
    </source>
</evidence>
<organism evidence="1 2">
    <name type="scientific">Angomonas deanei</name>
    <dbReference type="NCBI Taxonomy" id="59799"/>
    <lineage>
        <taxon>Eukaryota</taxon>
        <taxon>Discoba</taxon>
        <taxon>Euglenozoa</taxon>
        <taxon>Kinetoplastea</taxon>
        <taxon>Metakinetoplastina</taxon>
        <taxon>Trypanosomatida</taxon>
        <taxon>Trypanosomatidae</taxon>
        <taxon>Strigomonadinae</taxon>
        <taxon>Angomonas</taxon>
    </lineage>
</organism>
<dbReference type="VEuPathDB" id="TriTrypDB:ADEAN_000031800"/>
<sequence>MSLQGVLEQYDANHTAAGEPAPGASYALRELPIESNLYVRNMKSVMNTFNTPDVLASEGRCEFEKAIFINGYHVFFLKKSVVFFSEDGEQQFVLPLDGRPFDVYIEEIAEKVVYVLVAMHSGVYVSLLRLHTSGAVWLDWKYVELPVPTQTIHRVGEHLFTLCYNDCSLQNVSVEMGVKRVADNVVVPIGDAFSTEGDQREYQFSVDLFFKDRTQTGYGRLYRTSFFHSGILLPSYILILSDIDIRLAELDESGSPRVVGVTNEIGKICALSPPPVCRSDGENGLVLVGMTYSTDGTQQTLWGGGWNRSSWMNFLFSTKK</sequence>
<proteinExistence type="predicted"/>
<keyword evidence="2" id="KW-1185">Reference proteome</keyword>
<dbReference type="AlphaFoldDB" id="A0A7G2BZL3"/>
<evidence type="ECO:0000313" key="2">
    <source>
        <dbReference type="Proteomes" id="UP000515908"/>
    </source>
</evidence>
<gene>
    <name evidence="1" type="ORF">ADEAN_000031800</name>
</gene>
<dbReference type="Proteomes" id="UP000515908">
    <property type="component" value="Chromosome 01"/>
</dbReference>
<name>A0A7G2BZL3_9TRYP</name>
<dbReference type="EMBL" id="LR877145">
    <property type="protein sequence ID" value="CAD2212900.1"/>
    <property type="molecule type" value="Genomic_DNA"/>
</dbReference>
<accession>A0A7G2BZL3</accession>
<dbReference type="OrthoDB" id="240828at2759"/>
<protein>
    <submittedName>
        <fullName evidence="1">Uncharacterized protein</fullName>
    </submittedName>
</protein>